<organism evidence="1 2">
    <name type="scientific">Gigaspora margarita</name>
    <dbReference type="NCBI Taxonomy" id="4874"/>
    <lineage>
        <taxon>Eukaryota</taxon>
        <taxon>Fungi</taxon>
        <taxon>Fungi incertae sedis</taxon>
        <taxon>Mucoromycota</taxon>
        <taxon>Glomeromycotina</taxon>
        <taxon>Glomeromycetes</taxon>
        <taxon>Diversisporales</taxon>
        <taxon>Gigasporaceae</taxon>
        <taxon>Gigaspora</taxon>
    </lineage>
</organism>
<evidence type="ECO:0000313" key="2">
    <source>
        <dbReference type="Proteomes" id="UP000439903"/>
    </source>
</evidence>
<evidence type="ECO:0000313" key="1">
    <source>
        <dbReference type="EMBL" id="KAF0369819.1"/>
    </source>
</evidence>
<gene>
    <name evidence="1" type="ORF">F8M41_013340</name>
</gene>
<name>A0A8H3WX58_GIGMA</name>
<protein>
    <submittedName>
        <fullName evidence="1">Uncharacterized protein</fullName>
    </submittedName>
</protein>
<dbReference type="AlphaFoldDB" id="A0A8H3WX58"/>
<proteinExistence type="predicted"/>
<keyword evidence="2" id="KW-1185">Reference proteome</keyword>
<sequence length="186" mass="21009">MKKWCCFRCLKCEEKKEKGKSFRACEKCAMTKIDPSKSYSILSMTTHYLQDSNNNRFEIPSDFVQYIHSTFNSNQQPIISASTPVYSVGGASLPCPQQYLSANHVTAPNYVFPSTSPFGSLIEAPFCNPSDYETPYAELVNDNFQNKSHYIMMSTRDEQPQPNAQDNISVSTLSNYNLPSSYGMND</sequence>
<comment type="caution">
    <text evidence="1">The sequence shown here is derived from an EMBL/GenBank/DDBJ whole genome shotgun (WGS) entry which is preliminary data.</text>
</comment>
<accession>A0A8H3WX58</accession>
<dbReference type="EMBL" id="WTPW01002704">
    <property type="protein sequence ID" value="KAF0369819.1"/>
    <property type="molecule type" value="Genomic_DNA"/>
</dbReference>
<dbReference type="Proteomes" id="UP000439903">
    <property type="component" value="Unassembled WGS sequence"/>
</dbReference>
<reference evidence="1 2" key="1">
    <citation type="journal article" date="2019" name="Environ. Microbiol.">
        <title>At the nexus of three kingdoms: the genome of the mycorrhizal fungus Gigaspora margarita provides insights into plant, endobacterial and fungal interactions.</title>
        <authorList>
            <person name="Venice F."/>
            <person name="Ghignone S."/>
            <person name="Salvioli di Fossalunga A."/>
            <person name="Amselem J."/>
            <person name="Novero M."/>
            <person name="Xianan X."/>
            <person name="Sedzielewska Toro K."/>
            <person name="Morin E."/>
            <person name="Lipzen A."/>
            <person name="Grigoriev I.V."/>
            <person name="Henrissat B."/>
            <person name="Martin F.M."/>
            <person name="Bonfante P."/>
        </authorList>
    </citation>
    <scope>NUCLEOTIDE SEQUENCE [LARGE SCALE GENOMIC DNA]</scope>
    <source>
        <strain evidence="1 2">BEG34</strain>
    </source>
</reference>